<accession>A0AA39JBV4</accession>
<gene>
    <name evidence="2" type="ORF">EV421DRAFT_1906175</name>
</gene>
<dbReference type="Proteomes" id="UP001175226">
    <property type="component" value="Unassembled WGS sequence"/>
</dbReference>
<name>A0AA39JBV4_9AGAR</name>
<keyword evidence="3" id="KW-1185">Reference proteome</keyword>
<organism evidence="2 3">
    <name type="scientific">Armillaria borealis</name>
    <dbReference type="NCBI Taxonomy" id="47425"/>
    <lineage>
        <taxon>Eukaryota</taxon>
        <taxon>Fungi</taxon>
        <taxon>Dikarya</taxon>
        <taxon>Basidiomycota</taxon>
        <taxon>Agaricomycotina</taxon>
        <taxon>Agaricomycetes</taxon>
        <taxon>Agaricomycetidae</taxon>
        <taxon>Agaricales</taxon>
        <taxon>Marasmiineae</taxon>
        <taxon>Physalacriaceae</taxon>
        <taxon>Armillaria</taxon>
    </lineage>
</organism>
<evidence type="ECO:0000313" key="2">
    <source>
        <dbReference type="EMBL" id="KAK0439167.1"/>
    </source>
</evidence>
<proteinExistence type="predicted"/>
<sequence length="203" mass="22547">MTYQRFSFGIDWRRRPPTPSNDAQHFIFVIAMSSLCVVKRRPIFPFSSGDSPPTYEDIVLGCNDAEPESWCDAWRNQAPHVLQVTQRPSATAMHSLVANSGIKTIVTLTYTQFPGDVITIVEETNTDCACLPPAYVPSTRRRSASTEKKEYKSFMAARSNANAPPPGNNSVGLQQDPGRRARRQYGGVGFVLSAEALLERYSD</sequence>
<comment type="caution">
    <text evidence="2">The sequence shown here is derived from an EMBL/GenBank/DDBJ whole genome shotgun (WGS) entry which is preliminary data.</text>
</comment>
<protein>
    <submittedName>
        <fullName evidence="2">Uncharacterized protein</fullName>
    </submittedName>
</protein>
<dbReference type="AlphaFoldDB" id="A0AA39JBV4"/>
<evidence type="ECO:0000256" key="1">
    <source>
        <dbReference type="SAM" id="MobiDB-lite"/>
    </source>
</evidence>
<feature type="region of interest" description="Disordered" evidence="1">
    <location>
        <begin position="157"/>
        <end position="179"/>
    </location>
</feature>
<reference evidence="2" key="1">
    <citation type="submission" date="2023-06" db="EMBL/GenBank/DDBJ databases">
        <authorList>
            <consortium name="Lawrence Berkeley National Laboratory"/>
            <person name="Ahrendt S."/>
            <person name="Sahu N."/>
            <person name="Indic B."/>
            <person name="Wong-Bajracharya J."/>
            <person name="Merenyi Z."/>
            <person name="Ke H.-M."/>
            <person name="Monk M."/>
            <person name="Kocsube S."/>
            <person name="Drula E."/>
            <person name="Lipzen A."/>
            <person name="Balint B."/>
            <person name="Henrissat B."/>
            <person name="Andreopoulos B."/>
            <person name="Martin F.M."/>
            <person name="Harder C.B."/>
            <person name="Rigling D."/>
            <person name="Ford K.L."/>
            <person name="Foster G.D."/>
            <person name="Pangilinan J."/>
            <person name="Papanicolaou A."/>
            <person name="Barry K."/>
            <person name="LaButti K."/>
            <person name="Viragh M."/>
            <person name="Koriabine M."/>
            <person name="Yan M."/>
            <person name="Riley R."/>
            <person name="Champramary S."/>
            <person name="Plett K.L."/>
            <person name="Tsai I.J."/>
            <person name="Slot J."/>
            <person name="Sipos G."/>
            <person name="Plett J."/>
            <person name="Nagy L.G."/>
            <person name="Grigoriev I.V."/>
        </authorList>
    </citation>
    <scope>NUCLEOTIDE SEQUENCE</scope>
    <source>
        <strain evidence="2">FPL87.14</strain>
    </source>
</reference>
<dbReference type="EMBL" id="JAUEPT010000039">
    <property type="protein sequence ID" value="KAK0439167.1"/>
    <property type="molecule type" value="Genomic_DNA"/>
</dbReference>
<evidence type="ECO:0000313" key="3">
    <source>
        <dbReference type="Proteomes" id="UP001175226"/>
    </source>
</evidence>